<comment type="caution">
    <text evidence="4">The sequence shown here is derived from an EMBL/GenBank/DDBJ whole genome shotgun (WGS) entry which is preliminary data.</text>
</comment>
<dbReference type="PROSITE" id="PS51176">
    <property type="entry name" value="PDH_ADH"/>
    <property type="match status" value="1"/>
</dbReference>
<dbReference type="EMBL" id="JTCM02000044">
    <property type="protein sequence ID" value="NEU74534.1"/>
    <property type="molecule type" value="Genomic_DNA"/>
</dbReference>
<organism evidence="4 5">
    <name type="scientific">Hassallia byssoidea VB512170</name>
    <dbReference type="NCBI Taxonomy" id="1304833"/>
    <lineage>
        <taxon>Bacteria</taxon>
        <taxon>Bacillati</taxon>
        <taxon>Cyanobacteriota</taxon>
        <taxon>Cyanophyceae</taxon>
        <taxon>Nostocales</taxon>
        <taxon>Tolypothrichaceae</taxon>
        <taxon>Hassallia</taxon>
    </lineage>
</organism>
<accession>A0A846HCX6</accession>
<evidence type="ECO:0000256" key="1">
    <source>
        <dbReference type="ARBA" id="ARBA00007964"/>
    </source>
</evidence>
<dbReference type="Pfam" id="PF20463">
    <property type="entry name" value="PDH_C"/>
    <property type="match status" value="1"/>
</dbReference>
<feature type="domain" description="Prephenate/arogenate dehydrogenase" evidence="3">
    <location>
        <begin position="75"/>
        <end position="338"/>
    </location>
</feature>
<dbReference type="Proteomes" id="UP000031549">
    <property type="component" value="Unassembled WGS sequence"/>
</dbReference>
<dbReference type="Pfam" id="PF02153">
    <property type="entry name" value="PDH_N"/>
    <property type="match status" value="1"/>
</dbReference>
<dbReference type="GO" id="GO:0070403">
    <property type="term" value="F:NAD+ binding"/>
    <property type="evidence" value="ECO:0007669"/>
    <property type="project" value="InterPro"/>
</dbReference>
<evidence type="ECO:0000259" key="3">
    <source>
        <dbReference type="PROSITE" id="PS51176"/>
    </source>
</evidence>
<dbReference type="InterPro" id="IPR008927">
    <property type="entry name" value="6-PGluconate_DH-like_C_sf"/>
</dbReference>
<evidence type="ECO:0000313" key="5">
    <source>
        <dbReference type="Proteomes" id="UP000031549"/>
    </source>
</evidence>
<dbReference type="GO" id="GO:0006571">
    <property type="term" value="P:tyrosine biosynthetic process"/>
    <property type="evidence" value="ECO:0007669"/>
    <property type="project" value="InterPro"/>
</dbReference>
<name>A0A846HCX6_9CYAN</name>
<comment type="similarity">
    <text evidence="1">Belongs to the prephenate/arogenate dehydrogenase family.</text>
</comment>
<keyword evidence="5" id="KW-1185">Reference proteome</keyword>
<evidence type="ECO:0000256" key="2">
    <source>
        <dbReference type="ARBA" id="ARBA00023002"/>
    </source>
</evidence>
<dbReference type="SUPFAM" id="SSF51735">
    <property type="entry name" value="NAD(P)-binding Rossmann-fold domains"/>
    <property type="match status" value="1"/>
</dbReference>
<dbReference type="Gene3D" id="1.10.3660.10">
    <property type="entry name" value="6-phosphogluconate dehydrogenase C-terminal like domain"/>
    <property type="match status" value="1"/>
</dbReference>
<protein>
    <submittedName>
        <fullName evidence="4">Bifunctional chorismate mutase/prephenate dehydrogenase</fullName>
        <ecNumber evidence="4">1.3.1.12</ecNumber>
        <ecNumber evidence="4">5.4.99.5</ecNumber>
    </submittedName>
</protein>
<keyword evidence="4" id="KW-0413">Isomerase</keyword>
<dbReference type="PANTHER" id="PTHR21363:SF0">
    <property type="entry name" value="PREPHENATE DEHYDROGENASE [NADP(+)]"/>
    <property type="match status" value="1"/>
</dbReference>
<evidence type="ECO:0000313" key="4">
    <source>
        <dbReference type="EMBL" id="NEU74534.1"/>
    </source>
</evidence>
<proteinExistence type="inferred from homology"/>
<dbReference type="InterPro" id="IPR036291">
    <property type="entry name" value="NAD(P)-bd_dom_sf"/>
</dbReference>
<dbReference type="InterPro" id="IPR046826">
    <property type="entry name" value="PDH_N"/>
</dbReference>
<dbReference type="EC" id="1.3.1.12" evidence="4"/>
<dbReference type="PANTHER" id="PTHR21363">
    <property type="entry name" value="PREPHENATE DEHYDROGENASE"/>
    <property type="match status" value="1"/>
</dbReference>
<dbReference type="GO" id="GO:0008977">
    <property type="term" value="F:prephenate dehydrogenase (NAD+) activity"/>
    <property type="evidence" value="ECO:0007669"/>
    <property type="project" value="UniProtKB-EC"/>
</dbReference>
<dbReference type="RefSeq" id="WP_052324684.1">
    <property type="nucleotide sequence ID" value="NZ_JTCM02000044.1"/>
</dbReference>
<dbReference type="NCBIfam" id="NF008400">
    <property type="entry name" value="PRK11199.1"/>
    <property type="match status" value="1"/>
</dbReference>
<dbReference type="InterPro" id="IPR046825">
    <property type="entry name" value="PDH_C"/>
</dbReference>
<dbReference type="AlphaFoldDB" id="A0A846HCX6"/>
<dbReference type="GO" id="GO:0004106">
    <property type="term" value="F:chorismate mutase activity"/>
    <property type="evidence" value="ECO:0007669"/>
    <property type="project" value="UniProtKB-EC"/>
</dbReference>
<dbReference type="InterPro" id="IPR050812">
    <property type="entry name" value="Preph/Arog_dehydrog"/>
</dbReference>
<gene>
    <name evidence="4" type="primary">tyrA</name>
    <name evidence="4" type="ORF">PI95_018710</name>
</gene>
<dbReference type="SUPFAM" id="SSF48179">
    <property type="entry name" value="6-phosphogluconate dehydrogenase C-terminal domain-like"/>
    <property type="match status" value="1"/>
</dbReference>
<keyword evidence="2 4" id="KW-0560">Oxidoreductase</keyword>
<dbReference type="InterPro" id="IPR003099">
    <property type="entry name" value="Prephen_DH"/>
</dbReference>
<reference evidence="4 5" key="1">
    <citation type="journal article" date="2015" name="Genome Announc.">
        <title>Draft Genome Sequence of Cyanobacterium Hassallia byssoidea Strain VB512170, Isolated from Monuments in India.</title>
        <authorList>
            <person name="Singh D."/>
            <person name="Chandrababunaidu M.M."/>
            <person name="Panda A."/>
            <person name="Sen D."/>
            <person name="Bhattacharyya S."/>
            <person name="Adhikary S.P."/>
            <person name="Tripathy S."/>
        </authorList>
    </citation>
    <scope>NUCLEOTIDE SEQUENCE [LARGE SCALE GENOMIC DNA]</scope>
    <source>
        <strain evidence="4 5">VB512170</strain>
    </source>
</reference>
<dbReference type="GO" id="GO:0004665">
    <property type="term" value="F:prephenate dehydrogenase (NADP+) activity"/>
    <property type="evidence" value="ECO:0007669"/>
    <property type="project" value="InterPro"/>
</dbReference>
<sequence>MIPDKLKQTDQNIIELLRDRLSLQATSELPSPEEQLAYIAPQLAQAGIPEFVWASIINSHAITTQSSKVNNVKPMQITIIGGLGRMGRFFTQQLLAAGHNVSILENDDWQYADKLLNQADLVLISVPIERTVDVIKRTAKYLAPTTGICDITSIKTQPVAAMLAHHPGPVIGLHPMFGPNIKSFSKQKVVVCPGRENHFFQWFLDFIKSEGGELIVCTPEEHDQMMVIIQATQHFSRFSLGVFLAQERVDIERSLSMSSPSYRQEIDIVKRLFAQNPNLCVDIMLATEERCQEIRFLAETYSRLATLVEKQDRAALIQEFETAQTFFTEEKTHLKALPTIFNQRQKKADEPQINLQQL</sequence>
<dbReference type="Gene3D" id="3.40.50.720">
    <property type="entry name" value="NAD(P)-binding Rossmann-like Domain"/>
    <property type="match status" value="1"/>
</dbReference>
<dbReference type="EC" id="5.4.99.5" evidence="4"/>